<dbReference type="InterPro" id="IPR007561">
    <property type="entry name" value="Cell_div_SepF/SepF-rel"/>
</dbReference>
<dbReference type="GO" id="GO:0000917">
    <property type="term" value="P:division septum assembly"/>
    <property type="evidence" value="ECO:0007669"/>
    <property type="project" value="UniProtKB-KW"/>
</dbReference>
<dbReference type="PANTHER" id="PTHR35798:SF1">
    <property type="entry name" value="CELL DIVISION PROTEIN SEPF"/>
    <property type="match status" value="1"/>
</dbReference>
<keyword evidence="2" id="KW-0717">Septation</keyword>
<dbReference type="HAMAP" id="MF_01197">
    <property type="entry name" value="SepF"/>
    <property type="match status" value="1"/>
</dbReference>
<keyword evidence="3" id="KW-0131">Cell cycle</keyword>
<name>E6PCK6_9ZZZZ</name>
<sequence>MSVFQKIGSFFSVREEEEEYFDEEPAHPRVVPIAHGAQAQRRNGTEVSVYSPRSYQDVVEIADALRSRQVVIVNLQNADRALLQRVVDFTSGVAYTIDGKMQKLAEAMYLIVPAGITVNAAGLRDSMAADGGLDFMVNRG</sequence>
<comment type="caution">
    <text evidence="4">The sequence shown here is derived from an EMBL/GenBank/DDBJ whole genome shotgun (WGS) entry which is preliminary data.</text>
</comment>
<dbReference type="Pfam" id="PF04472">
    <property type="entry name" value="SepF"/>
    <property type="match status" value="1"/>
</dbReference>
<dbReference type="EMBL" id="CABL01000001">
    <property type="protein sequence ID" value="CBH74190.1"/>
    <property type="molecule type" value="Genomic_DNA"/>
</dbReference>
<evidence type="ECO:0000313" key="5">
    <source>
        <dbReference type="EMBL" id="CBI03326.1"/>
    </source>
</evidence>
<dbReference type="AlphaFoldDB" id="E6PCK6"/>
<gene>
    <name evidence="4" type="primary">sepF</name>
    <name evidence="4" type="ORF">CARN1_2077</name>
    <name evidence="5" type="ORF">CARN4_1489</name>
</gene>
<dbReference type="EMBL" id="CABO01000058">
    <property type="protein sequence ID" value="CBI03326.1"/>
    <property type="molecule type" value="Genomic_DNA"/>
</dbReference>
<dbReference type="InterPro" id="IPR023052">
    <property type="entry name" value="Cell_div_SepF"/>
</dbReference>
<protein>
    <submittedName>
        <fullName evidence="4 5">Cell division machinery factor</fullName>
    </submittedName>
</protein>
<keyword evidence="1 4" id="KW-0132">Cell division</keyword>
<evidence type="ECO:0000256" key="2">
    <source>
        <dbReference type="ARBA" id="ARBA00023210"/>
    </source>
</evidence>
<organism evidence="4">
    <name type="scientific">mine drainage metagenome</name>
    <dbReference type="NCBI Taxonomy" id="410659"/>
    <lineage>
        <taxon>unclassified sequences</taxon>
        <taxon>metagenomes</taxon>
        <taxon>ecological metagenomes</taxon>
    </lineage>
</organism>
<dbReference type="PANTHER" id="PTHR35798">
    <property type="entry name" value="CELL DIVISION PROTEIN SEPF"/>
    <property type="match status" value="1"/>
</dbReference>
<accession>E6PCK6</accession>
<evidence type="ECO:0000256" key="3">
    <source>
        <dbReference type="ARBA" id="ARBA00023306"/>
    </source>
</evidence>
<dbReference type="InterPro" id="IPR038594">
    <property type="entry name" value="SepF-like_sf"/>
</dbReference>
<dbReference type="Gene3D" id="3.30.110.150">
    <property type="entry name" value="SepF-like protein"/>
    <property type="match status" value="1"/>
</dbReference>
<evidence type="ECO:0000313" key="4">
    <source>
        <dbReference type="EMBL" id="CBH74190.1"/>
    </source>
</evidence>
<proteinExistence type="inferred from homology"/>
<evidence type="ECO:0000256" key="1">
    <source>
        <dbReference type="ARBA" id="ARBA00022618"/>
    </source>
</evidence>
<reference evidence="4" key="1">
    <citation type="submission" date="2009-10" db="EMBL/GenBank/DDBJ databases">
        <title>Diversity of trophic interactions inside an arsenic-rich microbial ecosystem.</title>
        <authorList>
            <person name="Bertin P.N."/>
            <person name="Heinrich-Salmeron A."/>
            <person name="Pelletier E."/>
            <person name="Goulhen-Chollet F."/>
            <person name="Arsene-Ploetze F."/>
            <person name="Gallien S."/>
            <person name="Calteau A."/>
            <person name="Vallenet D."/>
            <person name="Casiot C."/>
            <person name="Chane-Woon-Ming B."/>
            <person name="Giloteaux L."/>
            <person name="Barakat M."/>
            <person name="Bonnefoy V."/>
            <person name="Bruneel O."/>
            <person name="Chandler M."/>
            <person name="Cleiss J."/>
            <person name="Duran R."/>
            <person name="Elbaz-Poulichet F."/>
            <person name="Fonknechten N."/>
            <person name="Lauga B."/>
            <person name="Mornico D."/>
            <person name="Ortet P."/>
            <person name="Schaeffer C."/>
            <person name="Siguier P."/>
            <person name="Alexander Thil Smith A."/>
            <person name="Van Dorsselaer A."/>
            <person name="Weissenbach J."/>
            <person name="Medigue C."/>
            <person name="Le Paslier D."/>
        </authorList>
    </citation>
    <scope>NUCLEOTIDE SEQUENCE</scope>
</reference>